<proteinExistence type="predicted"/>
<evidence type="ECO:0000259" key="1">
    <source>
        <dbReference type="Pfam" id="PF01370"/>
    </source>
</evidence>
<dbReference type="SUPFAM" id="SSF51735">
    <property type="entry name" value="NAD(P)-binding Rossmann-fold domains"/>
    <property type="match status" value="1"/>
</dbReference>
<dbReference type="PANTHER" id="PTHR48079">
    <property type="entry name" value="PROTEIN YEEZ"/>
    <property type="match status" value="1"/>
</dbReference>
<evidence type="ECO:0000313" key="2">
    <source>
        <dbReference type="EMBL" id="MEB3022019.1"/>
    </source>
</evidence>
<dbReference type="Gene3D" id="3.40.50.720">
    <property type="entry name" value="NAD(P)-binding Rossmann-like Domain"/>
    <property type="match status" value="1"/>
</dbReference>
<evidence type="ECO:0000313" key="3">
    <source>
        <dbReference type="Proteomes" id="UP001299596"/>
    </source>
</evidence>
<dbReference type="RefSeq" id="WP_225407680.1">
    <property type="nucleotide sequence ID" value="NZ_JAYJJR010000007.1"/>
</dbReference>
<dbReference type="Pfam" id="PF01370">
    <property type="entry name" value="Epimerase"/>
    <property type="match status" value="1"/>
</dbReference>
<comment type="caution">
    <text evidence="2">The sequence shown here is derived from an EMBL/GenBank/DDBJ whole genome shotgun (WGS) entry which is preliminary data.</text>
</comment>
<gene>
    <name evidence="2" type="ORF">K6T79_13270</name>
</gene>
<name>A0ABU5XJ40_9MYCO</name>
<dbReference type="Proteomes" id="UP001299596">
    <property type="component" value="Unassembled WGS sequence"/>
</dbReference>
<protein>
    <submittedName>
        <fullName evidence="2">NAD-dependent epimerase/dehydratase family protein</fullName>
    </submittedName>
</protein>
<feature type="domain" description="NAD-dependent epimerase/dehydratase" evidence="1">
    <location>
        <begin position="3"/>
        <end position="231"/>
    </location>
</feature>
<dbReference type="InterPro" id="IPR051783">
    <property type="entry name" value="NAD(P)-dependent_oxidoreduct"/>
</dbReference>
<keyword evidence="3" id="KW-1185">Reference proteome</keyword>
<accession>A0ABU5XJ40</accession>
<dbReference type="InterPro" id="IPR036291">
    <property type="entry name" value="NAD(P)-bd_dom_sf"/>
</dbReference>
<dbReference type="InterPro" id="IPR001509">
    <property type="entry name" value="Epimerase_deHydtase"/>
</dbReference>
<dbReference type="EMBL" id="JAYJJR010000007">
    <property type="protein sequence ID" value="MEB3022019.1"/>
    <property type="molecule type" value="Genomic_DNA"/>
</dbReference>
<dbReference type="PANTHER" id="PTHR48079:SF6">
    <property type="entry name" value="NAD(P)-BINDING DOMAIN-CONTAINING PROTEIN-RELATED"/>
    <property type="match status" value="1"/>
</dbReference>
<reference evidence="2 3" key="1">
    <citation type="submission" date="2023-12" db="EMBL/GenBank/DDBJ databases">
        <title>Description of new species of Mycobacterium terrae complex isolated from sewage at the Sao Paulo Zoological Park Foundation in Brazil.</title>
        <authorList>
            <person name="Romagnoli C.L."/>
            <person name="Conceicao E.C."/>
            <person name="Machado E."/>
            <person name="Barreto L.B.P.F."/>
            <person name="Sharma A."/>
            <person name="Silva N.M."/>
            <person name="Marques L.E."/>
            <person name="Juliana M.A."/>
            <person name="Lourenco M.C.S."/>
            <person name="Digiampietri L.A."/>
            <person name="Suffys P.N."/>
            <person name="Viana-Niero C."/>
        </authorList>
    </citation>
    <scope>NUCLEOTIDE SEQUENCE [LARGE SCALE GENOMIC DNA]</scope>
    <source>
        <strain evidence="2 3">MYC098</strain>
    </source>
</reference>
<sequence>MRVLITGGTGFVGGWTAKALADAGHRVRFLVRNPAGLHTSVARLGVDVSDHVAGDITDADSVRRALDGCDAVVHAAALVATDPRQNALMMATNSDGAHNVLGGAVELGLDPIIHVSSFTALFRPGLGTLRADLPVAGGSDGYGRSKAREEQYVRGLQDAGAPVNITYPGMVLGPPVGDRFGEAGEGVRAALQMHVIPGRSAAWLIVDVRDLAALHLALLERGRGPRRYMAGGHRVPAGRLAGLLGAVSGSPMVAVPVPDVALRWAGRLLDQAERVLPIATPFTEAGMQYYTQMPASDDTPAERDLGIVLRDPRETLADTVAAIRG</sequence>
<organism evidence="2 3">
    <name type="scientific">[Mycobacterium] crassicus</name>
    <dbReference type="NCBI Taxonomy" id="2872309"/>
    <lineage>
        <taxon>Bacteria</taxon>
        <taxon>Bacillati</taxon>
        <taxon>Actinomycetota</taxon>
        <taxon>Actinomycetes</taxon>
        <taxon>Mycobacteriales</taxon>
        <taxon>Mycobacteriaceae</taxon>
        <taxon>Mycolicibacter</taxon>
    </lineage>
</organism>